<comment type="caution">
    <text evidence="1">The sequence shown here is derived from an EMBL/GenBank/DDBJ whole genome shotgun (WGS) entry which is preliminary data.</text>
</comment>
<accession>A0AAN7PGU1</accession>
<organism evidence="1 2">
    <name type="scientific">Aquatica leii</name>
    <dbReference type="NCBI Taxonomy" id="1421715"/>
    <lineage>
        <taxon>Eukaryota</taxon>
        <taxon>Metazoa</taxon>
        <taxon>Ecdysozoa</taxon>
        <taxon>Arthropoda</taxon>
        <taxon>Hexapoda</taxon>
        <taxon>Insecta</taxon>
        <taxon>Pterygota</taxon>
        <taxon>Neoptera</taxon>
        <taxon>Endopterygota</taxon>
        <taxon>Coleoptera</taxon>
        <taxon>Polyphaga</taxon>
        <taxon>Elateriformia</taxon>
        <taxon>Elateroidea</taxon>
        <taxon>Lampyridae</taxon>
        <taxon>Luciolinae</taxon>
        <taxon>Aquatica</taxon>
    </lineage>
</organism>
<dbReference type="Proteomes" id="UP001353858">
    <property type="component" value="Unassembled WGS sequence"/>
</dbReference>
<reference evidence="2" key="1">
    <citation type="submission" date="2023-01" db="EMBL/GenBank/DDBJ databases">
        <title>Key to firefly adult light organ development and bioluminescence: homeobox transcription factors regulate luciferase expression and transportation to peroxisome.</title>
        <authorList>
            <person name="Fu X."/>
        </authorList>
    </citation>
    <scope>NUCLEOTIDE SEQUENCE [LARGE SCALE GENOMIC DNA]</scope>
</reference>
<protein>
    <submittedName>
        <fullName evidence="1">Uncharacterized protein</fullName>
    </submittedName>
</protein>
<name>A0AAN7PGU1_9COLE</name>
<gene>
    <name evidence="1" type="ORF">RN001_002300</name>
</gene>
<proteinExistence type="predicted"/>
<dbReference type="EMBL" id="JARPUR010000001">
    <property type="protein sequence ID" value="KAK4886029.1"/>
    <property type="molecule type" value="Genomic_DNA"/>
</dbReference>
<evidence type="ECO:0000313" key="1">
    <source>
        <dbReference type="EMBL" id="KAK4886029.1"/>
    </source>
</evidence>
<sequence length="169" mass="19687">MPGISSIKNYFHEINPESVIFNEETNQYYAPVNLEQFNQINLEPITNDDLINEYDETEPEVSHMENKDFVTFYFLSLRATFLNLSLLRFQANVCNKLPMKTKDIEDLEDPKKIKDCDTKKLQAIALYSSTTKCTKLFWLELNADSNKCKTQVFENLITDVHGNRCAEEK</sequence>
<dbReference type="AlphaFoldDB" id="A0AAN7PGU1"/>
<keyword evidence="2" id="KW-1185">Reference proteome</keyword>
<evidence type="ECO:0000313" key="2">
    <source>
        <dbReference type="Proteomes" id="UP001353858"/>
    </source>
</evidence>